<dbReference type="FunFam" id="3.20.20.140:FF:000022">
    <property type="entry name" value="Guanine deaminase"/>
    <property type="match status" value="1"/>
</dbReference>
<proteinExistence type="inferred from homology"/>
<dbReference type="Gene3D" id="3.20.20.140">
    <property type="entry name" value="Metal-dependent hydrolases"/>
    <property type="match status" value="1"/>
</dbReference>
<dbReference type="GO" id="GO:0046098">
    <property type="term" value="P:guanine metabolic process"/>
    <property type="evidence" value="ECO:0007669"/>
    <property type="project" value="TreeGrafter"/>
</dbReference>
<dbReference type="Pfam" id="PF01979">
    <property type="entry name" value="Amidohydro_1"/>
    <property type="match status" value="1"/>
</dbReference>
<dbReference type="InterPro" id="IPR011059">
    <property type="entry name" value="Metal-dep_hydrolase_composite"/>
</dbReference>
<comment type="catalytic activity">
    <reaction evidence="8">
        <text>guanine + H2O + H(+) = xanthine + NH4(+)</text>
        <dbReference type="Rhea" id="RHEA:14665"/>
        <dbReference type="ChEBI" id="CHEBI:15377"/>
        <dbReference type="ChEBI" id="CHEBI:15378"/>
        <dbReference type="ChEBI" id="CHEBI:16235"/>
        <dbReference type="ChEBI" id="CHEBI:17712"/>
        <dbReference type="ChEBI" id="CHEBI:28938"/>
        <dbReference type="EC" id="3.5.4.3"/>
    </reaction>
</comment>
<evidence type="ECO:0000256" key="6">
    <source>
        <dbReference type="ARBA" id="ARBA00022801"/>
    </source>
</evidence>
<dbReference type="Gene3D" id="2.30.40.10">
    <property type="entry name" value="Urease, subunit C, domain 1"/>
    <property type="match status" value="1"/>
</dbReference>
<dbReference type="PANTHER" id="PTHR11271">
    <property type="entry name" value="GUANINE DEAMINASE"/>
    <property type="match status" value="1"/>
</dbReference>
<dbReference type="InterPro" id="IPR032466">
    <property type="entry name" value="Metal_Hydrolase"/>
</dbReference>
<comment type="similarity">
    <text evidence="3">Belongs to the metallo-dependent hydrolases superfamily. ATZ/TRZ family.</text>
</comment>
<evidence type="ECO:0000256" key="10">
    <source>
        <dbReference type="ARBA" id="ARBA00069860"/>
    </source>
</evidence>
<evidence type="ECO:0000256" key="5">
    <source>
        <dbReference type="ARBA" id="ARBA00022723"/>
    </source>
</evidence>
<dbReference type="HOGENOM" id="CLU_012358_0_1_1"/>
<dbReference type="Proteomes" id="UP000029964">
    <property type="component" value="Unassembled WGS sequence"/>
</dbReference>
<dbReference type="PANTHER" id="PTHR11271:SF49">
    <property type="entry name" value="GUANINE DEAMINASE"/>
    <property type="match status" value="1"/>
</dbReference>
<protein>
    <recommendedName>
        <fullName evidence="10">Probable guanine deaminase</fullName>
        <ecNumber evidence="4">3.5.4.3</ecNumber>
    </recommendedName>
    <alternativeName>
        <fullName evidence="11">Guanine aminohydrolase</fullName>
    </alternativeName>
</protein>
<dbReference type="GO" id="GO:0008270">
    <property type="term" value="F:zinc ion binding"/>
    <property type="evidence" value="ECO:0007669"/>
    <property type="project" value="TreeGrafter"/>
</dbReference>
<comment type="cofactor">
    <cofactor evidence="1">
        <name>Zn(2+)</name>
        <dbReference type="ChEBI" id="CHEBI:29105"/>
    </cofactor>
</comment>
<keyword evidence="5" id="KW-0479">Metal-binding</keyword>
<evidence type="ECO:0000256" key="9">
    <source>
        <dbReference type="ARBA" id="ARBA00056079"/>
    </source>
</evidence>
<comment type="pathway">
    <text evidence="2">Purine metabolism; guanine degradation; xanthine from guanine: step 1/1.</text>
</comment>
<evidence type="ECO:0000256" key="7">
    <source>
        <dbReference type="ARBA" id="ARBA00022833"/>
    </source>
</evidence>
<name>A0A086T7Q7_HAPC1</name>
<dbReference type="SUPFAM" id="SSF51556">
    <property type="entry name" value="Metallo-dependent hydrolases"/>
    <property type="match status" value="1"/>
</dbReference>
<comment type="caution">
    <text evidence="13">The sequence shown here is derived from an EMBL/GenBank/DDBJ whole genome shotgun (WGS) entry which is preliminary data.</text>
</comment>
<dbReference type="STRING" id="857340.A0A086T7Q7"/>
<evidence type="ECO:0000256" key="2">
    <source>
        <dbReference type="ARBA" id="ARBA00004984"/>
    </source>
</evidence>
<dbReference type="EC" id="3.5.4.3" evidence="4"/>
<gene>
    <name evidence="13" type="ORF">ACRE_038070</name>
</gene>
<evidence type="ECO:0000313" key="13">
    <source>
        <dbReference type="EMBL" id="KFH45389.1"/>
    </source>
</evidence>
<keyword evidence="7" id="KW-0862">Zinc</keyword>
<evidence type="ECO:0000256" key="8">
    <source>
        <dbReference type="ARBA" id="ARBA00051148"/>
    </source>
</evidence>
<evidence type="ECO:0000256" key="4">
    <source>
        <dbReference type="ARBA" id="ARBA00012781"/>
    </source>
</evidence>
<feature type="domain" description="Amidohydrolase-related" evidence="12">
    <location>
        <begin position="81"/>
        <end position="459"/>
    </location>
</feature>
<dbReference type="InterPro" id="IPR006680">
    <property type="entry name" value="Amidohydro-rel"/>
</dbReference>
<dbReference type="EMBL" id="JPKY01000033">
    <property type="protein sequence ID" value="KFH45389.1"/>
    <property type="molecule type" value="Genomic_DNA"/>
</dbReference>
<reference evidence="14" key="1">
    <citation type="journal article" date="2014" name="Genome Announc.">
        <title>Genome sequence and annotation of Acremonium chrysogenum, producer of the beta-lactam antibiotic cephalosporin C.</title>
        <authorList>
            <person name="Terfehr D."/>
            <person name="Dahlmann T.A."/>
            <person name="Specht T."/>
            <person name="Zadra I."/>
            <person name="Kuernsteiner H."/>
            <person name="Kueck U."/>
        </authorList>
    </citation>
    <scope>NUCLEOTIDE SEQUENCE [LARGE SCALE GENOMIC DNA]</scope>
    <source>
        <strain evidence="14">ATCC 11550 / CBS 779.69 / DSM 880 / IAM 14645 / JCM 23072 / IMI 49137</strain>
    </source>
</reference>
<sequence length="462" mass="50173">MSTQTQIHVFHGTIIHSTSPSDLHIHTDTLLAYSTTTGRIVALVPSTPPSAVPSTLSSLDIVPTEPPEGTTTITYLAPTQFLIPGLIDTHNHAPQWSMRGLGQGMHILDWLSSITFPAEARFSDARHARRTYTSLIRGMLRQGVTTASYYSSLHGPATRILADLCLEHGQRALVGKCNMDRGSPEYYIDDSAPESIAVTKECISHIRSIDPSGSLIRPILTPRFAISCTPELLTSLGALAQADPSLPIQTHFNEAEQEKSATLSLFPEFTDEVSLYRSFNLLTPRTILAHCTIMTDDETARLRELDCGVAHCPTANMTVGGGFMAAPVRDFLERGMKVGLGTDSGGGYSSSMLDAMRHALVASFAREALYGDRAKGLTLDEVFWMATLGGAKVVGLGEEVGNFEVGKQFDAVVVDMSDERGGVNTPLEDADLVRVRLEKFIMTGDDRNIAEVFVKGRSVHRL</sequence>
<evidence type="ECO:0000256" key="1">
    <source>
        <dbReference type="ARBA" id="ARBA00001947"/>
    </source>
</evidence>
<dbReference type="GO" id="GO:0005829">
    <property type="term" value="C:cytosol"/>
    <property type="evidence" value="ECO:0007669"/>
    <property type="project" value="TreeGrafter"/>
</dbReference>
<comment type="function">
    <text evidence="9">Catalyzes the hydrolytic deamination of guanine, producing xanthine and ammonia.</text>
</comment>
<evidence type="ECO:0000256" key="3">
    <source>
        <dbReference type="ARBA" id="ARBA00006745"/>
    </source>
</evidence>
<evidence type="ECO:0000313" key="14">
    <source>
        <dbReference type="Proteomes" id="UP000029964"/>
    </source>
</evidence>
<dbReference type="OrthoDB" id="194468at2759"/>
<dbReference type="SUPFAM" id="SSF51338">
    <property type="entry name" value="Composite domain of metallo-dependent hydrolases"/>
    <property type="match status" value="1"/>
</dbReference>
<dbReference type="AlphaFoldDB" id="A0A086T7Q7"/>
<accession>A0A086T7Q7</accession>
<dbReference type="GO" id="GO:0008892">
    <property type="term" value="F:guanine deaminase activity"/>
    <property type="evidence" value="ECO:0007669"/>
    <property type="project" value="UniProtKB-EC"/>
</dbReference>
<evidence type="ECO:0000256" key="11">
    <source>
        <dbReference type="ARBA" id="ARBA00083147"/>
    </source>
</evidence>
<evidence type="ECO:0000259" key="12">
    <source>
        <dbReference type="Pfam" id="PF01979"/>
    </source>
</evidence>
<organism evidence="13 14">
    <name type="scientific">Hapsidospora chrysogenum (strain ATCC 11550 / CBS 779.69 / DSM 880 / IAM 14645 / JCM 23072 / IMI 49137)</name>
    <name type="common">Acremonium chrysogenum</name>
    <dbReference type="NCBI Taxonomy" id="857340"/>
    <lineage>
        <taxon>Eukaryota</taxon>
        <taxon>Fungi</taxon>
        <taxon>Dikarya</taxon>
        <taxon>Ascomycota</taxon>
        <taxon>Pezizomycotina</taxon>
        <taxon>Sordariomycetes</taxon>
        <taxon>Hypocreomycetidae</taxon>
        <taxon>Hypocreales</taxon>
        <taxon>Bionectriaceae</taxon>
        <taxon>Hapsidospora</taxon>
    </lineage>
</organism>
<keyword evidence="14" id="KW-1185">Reference proteome</keyword>
<keyword evidence="6" id="KW-0378">Hydrolase</keyword>
<dbReference type="InterPro" id="IPR051607">
    <property type="entry name" value="Metallo-dep_hydrolases"/>
</dbReference>